<dbReference type="InterPro" id="IPR050237">
    <property type="entry name" value="ATP-dep_AMP-bd_enzyme"/>
</dbReference>
<dbReference type="InterPro" id="IPR042099">
    <property type="entry name" value="ANL_N_sf"/>
</dbReference>
<dbReference type="SUPFAM" id="SSF56801">
    <property type="entry name" value="Acetyl-CoA synthetase-like"/>
    <property type="match status" value="1"/>
</dbReference>
<reference evidence="2 3" key="1">
    <citation type="submission" date="2024-04" db="EMBL/GenBank/DDBJ databases">
        <title>Polymorphospora sp. isolated from Baiyangdian Lake in Xiong'an New Area.</title>
        <authorList>
            <person name="Zhang X."/>
            <person name="Liu J."/>
        </authorList>
    </citation>
    <scope>NUCLEOTIDE SEQUENCE [LARGE SCALE GENOMIC DNA]</scope>
    <source>
        <strain evidence="2 3">2-325</strain>
    </source>
</reference>
<dbReference type="InterPro" id="IPR045851">
    <property type="entry name" value="AMP-bd_C_sf"/>
</dbReference>
<evidence type="ECO:0000259" key="1">
    <source>
        <dbReference type="Pfam" id="PF00501"/>
    </source>
</evidence>
<comment type="caution">
    <text evidence="2">The sequence shown here is derived from an EMBL/GenBank/DDBJ whole genome shotgun (WGS) entry which is preliminary data.</text>
</comment>
<dbReference type="PANTHER" id="PTHR43767">
    <property type="entry name" value="LONG-CHAIN-FATTY-ACID--COA LIGASE"/>
    <property type="match status" value="1"/>
</dbReference>
<sequence length="491" mass="52424">MTAEDPDTLYTAVRAVAAARPDAPAVETTGGDAVSYTELVALVDRLAGGLAARGVRADDSVAFAMRNSIGYVALIIAVARLGARYVPLMGNFDAADLRTALDRTEPVLVVTDGHRELPPGPPTVGLDELGAADPLAEPATEVHHRIFRTLWTSGSTGFPKLMAWRQDKFVRERRRWIADVDIRDTDAFLCRHTLDVAHATDLHVFAALLSGARLVLADPATPADVLLRQLATYGITVMSALPKHYEDLVAAADGEVDLSRLRRPLCGGAYLPPAVIRRADEVLGIRIRQIYGSTEFGLALGNMTDEVQADAGMIPVRGVGTRLEPFAETVGTEPDIGELVLKSDCTSEGYLGNDEANARTFRTPEFWTGDVARRGPDGSYRILGRVSEALATPAGPVLAPMLDDEIAGTGAVDTAVCLAVHPGRYAAQVAVAVRPATGRSTDEVGKIVEDVLRAHGLDGTVRFVDEIPRTPVGKIDKPLLRHRLGLSGGSR</sequence>
<proteinExistence type="predicted"/>
<gene>
    <name evidence="2" type="ORF">AAFH96_13900</name>
</gene>
<feature type="domain" description="AMP-dependent synthetase/ligase" evidence="1">
    <location>
        <begin position="15"/>
        <end position="351"/>
    </location>
</feature>
<protein>
    <submittedName>
        <fullName evidence="2">AMP-binding protein</fullName>
    </submittedName>
</protein>
<dbReference type="PANTHER" id="PTHR43767:SF1">
    <property type="entry name" value="NONRIBOSOMAL PEPTIDE SYNTHASE PES1 (EUROFUNG)-RELATED"/>
    <property type="match status" value="1"/>
</dbReference>
<name>A0ABV5CQC0_9ACTN</name>
<evidence type="ECO:0000313" key="3">
    <source>
        <dbReference type="Proteomes" id="UP001582793"/>
    </source>
</evidence>
<accession>A0ABV5CQC0</accession>
<dbReference type="Gene3D" id="3.40.50.12780">
    <property type="entry name" value="N-terminal domain of ligase-like"/>
    <property type="match status" value="1"/>
</dbReference>
<dbReference type="Pfam" id="PF00501">
    <property type="entry name" value="AMP-binding"/>
    <property type="match status" value="1"/>
</dbReference>
<evidence type="ECO:0000313" key="2">
    <source>
        <dbReference type="EMBL" id="MFB6394193.1"/>
    </source>
</evidence>
<dbReference type="InterPro" id="IPR000873">
    <property type="entry name" value="AMP-dep_synth/lig_dom"/>
</dbReference>
<organism evidence="2 3">
    <name type="scientific">Polymorphospora lycopeni</name>
    <dbReference type="NCBI Taxonomy" id="3140240"/>
    <lineage>
        <taxon>Bacteria</taxon>
        <taxon>Bacillati</taxon>
        <taxon>Actinomycetota</taxon>
        <taxon>Actinomycetes</taxon>
        <taxon>Micromonosporales</taxon>
        <taxon>Micromonosporaceae</taxon>
        <taxon>Polymorphospora</taxon>
    </lineage>
</organism>
<dbReference type="EMBL" id="JBCGDC010000032">
    <property type="protein sequence ID" value="MFB6394193.1"/>
    <property type="molecule type" value="Genomic_DNA"/>
</dbReference>
<dbReference type="Proteomes" id="UP001582793">
    <property type="component" value="Unassembled WGS sequence"/>
</dbReference>
<dbReference type="Gene3D" id="3.30.300.30">
    <property type="match status" value="1"/>
</dbReference>
<keyword evidence="3" id="KW-1185">Reference proteome</keyword>
<dbReference type="RefSeq" id="WP_375734409.1">
    <property type="nucleotide sequence ID" value="NZ_JBCGDC010000032.1"/>
</dbReference>